<protein>
    <submittedName>
        <fullName evidence="1">Uncharacterized protein</fullName>
    </submittedName>
</protein>
<evidence type="ECO:0000313" key="1">
    <source>
        <dbReference type="EMBL" id="KAK1128717.1"/>
    </source>
</evidence>
<organism evidence="1 2">
    <name type="scientific">Melipona bicolor</name>
    <dbReference type="NCBI Taxonomy" id="60889"/>
    <lineage>
        <taxon>Eukaryota</taxon>
        <taxon>Metazoa</taxon>
        <taxon>Ecdysozoa</taxon>
        <taxon>Arthropoda</taxon>
        <taxon>Hexapoda</taxon>
        <taxon>Insecta</taxon>
        <taxon>Pterygota</taxon>
        <taxon>Neoptera</taxon>
        <taxon>Endopterygota</taxon>
        <taxon>Hymenoptera</taxon>
        <taxon>Apocrita</taxon>
        <taxon>Aculeata</taxon>
        <taxon>Apoidea</taxon>
        <taxon>Anthophila</taxon>
        <taxon>Apidae</taxon>
        <taxon>Melipona</taxon>
    </lineage>
</organism>
<dbReference type="EMBL" id="JAHYIQ010000009">
    <property type="protein sequence ID" value="KAK1128717.1"/>
    <property type="molecule type" value="Genomic_DNA"/>
</dbReference>
<proteinExistence type="predicted"/>
<keyword evidence="2" id="KW-1185">Reference proteome</keyword>
<sequence length="105" mass="11669">MTLVLPNTVGQPVKPITIFCDSDRALCPSGSTTKRGVIEAIDQPRRESLEEKAEDRRRSRKMFADRVSVAPATIERGGEEGGKETRRDFLPFARSARKGIRGAIR</sequence>
<reference evidence="1" key="1">
    <citation type="submission" date="2021-10" db="EMBL/GenBank/DDBJ databases">
        <title>Melipona bicolor Genome sequencing and assembly.</title>
        <authorList>
            <person name="Araujo N.S."/>
            <person name="Arias M.C."/>
        </authorList>
    </citation>
    <scope>NUCLEOTIDE SEQUENCE</scope>
    <source>
        <strain evidence="1">USP_2M_L1-L4_2017</strain>
        <tissue evidence="1">Whole body</tissue>
    </source>
</reference>
<gene>
    <name evidence="1" type="ORF">K0M31_019868</name>
</gene>
<dbReference type="Proteomes" id="UP001177670">
    <property type="component" value="Unassembled WGS sequence"/>
</dbReference>
<evidence type="ECO:0000313" key="2">
    <source>
        <dbReference type="Proteomes" id="UP001177670"/>
    </source>
</evidence>
<comment type="caution">
    <text evidence="1">The sequence shown here is derived from an EMBL/GenBank/DDBJ whole genome shotgun (WGS) entry which is preliminary data.</text>
</comment>
<accession>A0AA40G0X6</accession>
<name>A0AA40G0X6_9HYME</name>
<dbReference type="AlphaFoldDB" id="A0AA40G0X6"/>